<feature type="non-terminal residue" evidence="1">
    <location>
        <position position="1"/>
    </location>
</feature>
<gene>
    <name evidence="1" type="ORF">Tci_887564</name>
</gene>
<organism evidence="1">
    <name type="scientific">Tanacetum cinerariifolium</name>
    <name type="common">Dalmatian daisy</name>
    <name type="synonym">Chrysanthemum cinerariifolium</name>
    <dbReference type="NCBI Taxonomy" id="118510"/>
    <lineage>
        <taxon>Eukaryota</taxon>
        <taxon>Viridiplantae</taxon>
        <taxon>Streptophyta</taxon>
        <taxon>Embryophyta</taxon>
        <taxon>Tracheophyta</taxon>
        <taxon>Spermatophyta</taxon>
        <taxon>Magnoliopsida</taxon>
        <taxon>eudicotyledons</taxon>
        <taxon>Gunneridae</taxon>
        <taxon>Pentapetalae</taxon>
        <taxon>asterids</taxon>
        <taxon>campanulids</taxon>
        <taxon>Asterales</taxon>
        <taxon>Asteraceae</taxon>
        <taxon>Asteroideae</taxon>
        <taxon>Anthemideae</taxon>
        <taxon>Anthemidinae</taxon>
        <taxon>Tanacetum</taxon>
    </lineage>
</organism>
<feature type="non-terminal residue" evidence="1">
    <location>
        <position position="44"/>
    </location>
</feature>
<name>A0A699TXD9_TANCI</name>
<dbReference type="PANTHER" id="PTHR21286:SF0">
    <property type="entry name" value="NUCLEAR PORE COMPLEX PROTEIN NUP160"/>
    <property type="match status" value="1"/>
</dbReference>
<comment type="caution">
    <text evidence="1">The sequence shown here is derived from an EMBL/GenBank/DDBJ whole genome shotgun (WGS) entry which is preliminary data.</text>
</comment>
<dbReference type="PANTHER" id="PTHR21286">
    <property type="entry name" value="NUCLEAR PORE COMPLEX PROTEIN NUP160"/>
    <property type="match status" value="1"/>
</dbReference>
<dbReference type="EMBL" id="BKCJ011287526">
    <property type="protein sequence ID" value="GFD15595.1"/>
    <property type="molecule type" value="Genomic_DNA"/>
</dbReference>
<dbReference type="GO" id="GO:0005643">
    <property type="term" value="C:nuclear pore"/>
    <property type="evidence" value="ECO:0007669"/>
    <property type="project" value="TreeGrafter"/>
</dbReference>
<dbReference type="InterPro" id="IPR021717">
    <property type="entry name" value="Nucleoporin_Nup160"/>
</dbReference>
<sequence length="44" mass="5143">IELLVELNLYDMVFTVIIRFYRGSILKGELERVFSAMSRKCCVS</sequence>
<protein>
    <submittedName>
        <fullName evidence="1">Uncharacterized protein</fullName>
    </submittedName>
</protein>
<proteinExistence type="predicted"/>
<accession>A0A699TXD9</accession>
<dbReference type="GO" id="GO:0017056">
    <property type="term" value="F:structural constituent of nuclear pore"/>
    <property type="evidence" value="ECO:0007669"/>
    <property type="project" value="TreeGrafter"/>
</dbReference>
<evidence type="ECO:0000313" key="1">
    <source>
        <dbReference type="EMBL" id="GFD15595.1"/>
    </source>
</evidence>
<reference evidence="1" key="1">
    <citation type="journal article" date="2019" name="Sci. Rep.">
        <title>Draft genome of Tanacetum cinerariifolium, the natural source of mosquito coil.</title>
        <authorList>
            <person name="Yamashiro T."/>
            <person name="Shiraishi A."/>
            <person name="Satake H."/>
            <person name="Nakayama K."/>
        </authorList>
    </citation>
    <scope>NUCLEOTIDE SEQUENCE</scope>
</reference>
<dbReference type="AlphaFoldDB" id="A0A699TXD9"/>